<accession>A0A0B7MK51</accession>
<proteinExistence type="predicted"/>
<dbReference type="AlphaFoldDB" id="A0A0B7MK51"/>
<dbReference type="Proteomes" id="UP000046155">
    <property type="component" value="Unassembled WGS sequence"/>
</dbReference>
<dbReference type="EMBL" id="CDRZ01000124">
    <property type="protein sequence ID" value="CEO88563.1"/>
    <property type="molecule type" value="Genomic_DNA"/>
</dbReference>
<gene>
    <name evidence="1" type="ORF">SSCH_210003</name>
</gene>
<evidence type="ECO:0000313" key="1">
    <source>
        <dbReference type="EMBL" id="CEO88563.1"/>
    </source>
</evidence>
<name>A0A0B7MK51_9FIRM</name>
<keyword evidence="2" id="KW-1185">Reference proteome</keyword>
<reference evidence="2" key="1">
    <citation type="submission" date="2015-01" db="EMBL/GenBank/DDBJ databases">
        <authorList>
            <person name="Manzoor Shahid"/>
            <person name="Zubair Saima"/>
        </authorList>
    </citation>
    <scope>NUCLEOTIDE SEQUENCE [LARGE SCALE GENOMIC DNA]</scope>
    <source>
        <strain evidence="2">Sp3</strain>
    </source>
</reference>
<sequence length="65" mass="7149">MRIPIKVATQVHRYKNVGIQALNQLSGLPMTRILLLSVLDLPVLGTGHLGKVLVRDYVSIKISCP</sequence>
<evidence type="ECO:0000313" key="2">
    <source>
        <dbReference type="Proteomes" id="UP000046155"/>
    </source>
</evidence>
<organism evidence="1 2">
    <name type="scientific">Syntrophaceticus schinkii</name>
    <dbReference type="NCBI Taxonomy" id="499207"/>
    <lineage>
        <taxon>Bacteria</taxon>
        <taxon>Bacillati</taxon>
        <taxon>Bacillota</taxon>
        <taxon>Clostridia</taxon>
        <taxon>Thermoanaerobacterales</taxon>
        <taxon>Thermoanaerobacterales Family III. Incertae Sedis</taxon>
        <taxon>Syntrophaceticus</taxon>
    </lineage>
</organism>
<protein>
    <submittedName>
        <fullName evidence="1">Uncharacterized protein</fullName>
    </submittedName>
</protein>